<sequence>MPSYKCSHNPSDITKDSELQLACGSQVYTRKRGKYLNEATWNWRLMKTIMTMCHVYDEEHNYVAFDQLAPEDSKPITFLKKVMPDYA</sequence>
<evidence type="ECO:0000313" key="1">
    <source>
        <dbReference type="EMBL" id="KCW81198.1"/>
    </source>
</evidence>
<protein>
    <submittedName>
        <fullName evidence="1">Uncharacterized protein</fullName>
    </submittedName>
</protein>
<proteinExistence type="predicted"/>
<reference evidence="1" key="1">
    <citation type="submission" date="2013-07" db="EMBL/GenBank/DDBJ databases">
        <title>The genome of Eucalyptus grandis.</title>
        <authorList>
            <person name="Schmutz J."/>
            <person name="Hayes R."/>
            <person name="Myburg A."/>
            <person name="Tuskan G."/>
            <person name="Grattapaglia D."/>
            <person name="Rokhsar D.S."/>
        </authorList>
    </citation>
    <scope>NUCLEOTIDE SEQUENCE</scope>
    <source>
        <tissue evidence="1">Leaf extractions</tissue>
    </source>
</reference>
<dbReference type="STRING" id="71139.A0A059CRU4"/>
<dbReference type="Gramene" id="KCW81198">
    <property type="protein sequence ID" value="KCW81198"/>
    <property type="gene ID" value="EUGRSUZ_C02571"/>
</dbReference>
<name>A0A059CRU4_EUCGR</name>
<accession>A0A059CRU4</accession>
<gene>
    <name evidence="1" type="ORF">EUGRSUZ_C02571</name>
</gene>
<dbReference type="InParanoid" id="A0A059CRU4"/>
<dbReference type="AlphaFoldDB" id="A0A059CRU4"/>
<organism evidence="1">
    <name type="scientific">Eucalyptus grandis</name>
    <name type="common">Flooded gum</name>
    <dbReference type="NCBI Taxonomy" id="71139"/>
    <lineage>
        <taxon>Eukaryota</taxon>
        <taxon>Viridiplantae</taxon>
        <taxon>Streptophyta</taxon>
        <taxon>Embryophyta</taxon>
        <taxon>Tracheophyta</taxon>
        <taxon>Spermatophyta</taxon>
        <taxon>Magnoliopsida</taxon>
        <taxon>eudicotyledons</taxon>
        <taxon>Gunneridae</taxon>
        <taxon>Pentapetalae</taxon>
        <taxon>rosids</taxon>
        <taxon>malvids</taxon>
        <taxon>Myrtales</taxon>
        <taxon>Myrtaceae</taxon>
        <taxon>Myrtoideae</taxon>
        <taxon>Eucalypteae</taxon>
        <taxon>Eucalyptus</taxon>
    </lineage>
</organism>
<dbReference type="EMBL" id="KK198755">
    <property type="protein sequence ID" value="KCW81198.1"/>
    <property type="molecule type" value="Genomic_DNA"/>
</dbReference>